<dbReference type="AlphaFoldDB" id="A0A1G2T230"/>
<protein>
    <recommendedName>
        <fullName evidence="3">M23ase beta-sheet core domain-containing protein</fullName>
    </recommendedName>
</protein>
<dbReference type="SUPFAM" id="SSF51261">
    <property type="entry name" value="Duplicated hybrid motif"/>
    <property type="match status" value="1"/>
</dbReference>
<comment type="caution">
    <text evidence="4">The sequence shown here is derived from an EMBL/GenBank/DDBJ whole genome shotgun (WGS) entry which is preliminary data.</text>
</comment>
<reference evidence="4 5" key="1">
    <citation type="journal article" date="2016" name="Nat. Commun.">
        <title>Thousands of microbial genomes shed light on interconnected biogeochemical processes in an aquifer system.</title>
        <authorList>
            <person name="Anantharaman K."/>
            <person name="Brown C.T."/>
            <person name="Hug L.A."/>
            <person name="Sharon I."/>
            <person name="Castelle C.J."/>
            <person name="Probst A.J."/>
            <person name="Thomas B.C."/>
            <person name="Singh A."/>
            <person name="Wilkins M.J."/>
            <person name="Karaoz U."/>
            <person name="Brodie E.L."/>
            <person name="Williams K.H."/>
            <person name="Hubbard S.S."/>
            <person name="Banfield J.F."/>
        </authorList>
    </citation>
    <scope>NUCLEOTIDE SEQUENCE [LARGE SCALE GENOMIC DNA]</scope>
</reference>
<evidence type="ECO:0000259" key="3">
    <source>
        <dbReference type="Pfam" id="PF01551"/>
    </source>
</evidence>
<dbReference type="Gene3D" id="6.10.250.3150">
    <property type="match status" value="1"/>
</dbReference>
<organism evidence="4 5">
    <name type="scientific">Candidatus Zambryskibacteria bacterium RIFCSPHIGHO2_01_FULL_49_18</name>
    <dbReference type="NCBI Taxonomy" id="1802740"/>
    <lineage>
        <taxon>Bacteria</taxon>
        <taxon>Candidatus Zambryskiibacteriota</taxon>
    </lineage>
</organism>
<evidence type="ECO:0000313" key="5">
    <source>
        <dbReference type="Proteomes" id="UP000178612"/>
    </source>
</evidence>
<dbReference type="Pfam" id="PF01551">
    <property type="entry name" value="Peptidase_M23"/>
    <property type="match status" value="1"/>
</dbReference>
<feature type="coiled-coil region" evidence="2">
    <location>
        <begin position="41"/>
        <end position="75"/>
    </location>
</feature>
<dbReference type="EMBL" id="MHVJ01000013">
    <property type="protein sequence ID" value="OHA91347.1"/>
    <property type="molecule type" value="Genomic_DNA"/>
</dbReference>
<evidence type="ECO:0000256" key="1">
    <source>
        <dbReference type="ARBA" id="ARBA00022729"/>
    </source>
</evidence>
<proteinExistence type="predicted"/>
<dbReference type="PANTHER" id="PTHR21666">
    <property type="entry name" value="PEPTIDASE-RELATED"/>
    <property type="match status" value="1"/>
</dbReference>
<dbReference type="PANTHER" id="PTHR21666:SF289">
    <property type="entry name" value="L-ALA--D-GLU ENDOPEPTIDASE"/>
    <property type="match status" value="1"/>
</dbReference>
<dbReference type="InterPro" id="IPR050570">
    <property type="entry name" value="Cell_wall_metabolism_enzyme"/>
</dbReference>
<evidence type="ECO:0000256" key="2">
    <source>
        <dbReference type="SAM" id="Coils"/>
    </source>
</evidence>
<dbReference type="PROSITE" id="PS51257">
    <property type="entry name" value="PROKAR_LIPOPROTEIN"/>
    <property type="match status" value="1"/>
</dbReference>
<dbReference type="CDD" id="cd12797">
    <property type="entry name" value="M23_peptidase"/>
    <property type="match status" value="1"/>
</dbReference>
<sequence>MTNPKFEIRNPKQIKIFKILILILFSASCFGFRAFVHAASSTELSSQIENVRREREELVAEQRRLQAELEKVNAESQTLGTAVKSLDTTKKKLAADIKVTQSKISSTDLSIKALENSMTDKEEKIGAHEKAIGLAIQTVSRYDTRPLWVDLLASANFSDVWRDRTQLEGLSATLKDEVDNLRETRNILGEEKKKKEEAKKKIVNLQGELKGQKVVVEESQKAKERLLAETKNKEAEYQKMLAENLERQRQSDADLFRLESELKITLDPSLIPDARHSLLSWPLETIFITQRFGRTAGAARLYASGSHNGVDFRASQGTPVKAMLSGVIEGEGNTDEQRGCYSYGRWILIKHGNGLSSVYAHLSATLVRAGESVETGQVIGYSGGTPRVFGSGYSTGPHLHVGLFASQGVTVRQFTTSKGCKQVFIPLADVRAYLDPLAYLPAI</sequence>
<keyword evidence="2" id="KW-0175">Coiled coil</keyword>
<dbReference type="GO" id="GO:0004222">
    <property type="term" value="F:metalloendopeptidase activity"/>
    <property type="evidence" value="ECO:0007669"/>
    <property type="project" value="TreeGrafter"/>
</dbReference>
<feature type="domain" description="M23ase beta-sheet core" evidence="3">
    <location>
        <begin position="306"/>
        <end position="404"/>
    </location>
</feature>
<name>A0A1G2T230_9BACT</name>
<gene>
    <name evidence="4" type="ORF">A2758_02720</name>
</gene>
<dbReference type="Proteomes" id="UP000178612">
    <property type="component" value="Unassembled WGS sequence"/>
</dbReference>
<keyword evidence="1" id="KW-0732">Signal</keyword>
<accession>A0A1G2T230</accession>
<dbReference type="InterPro" id="IPR016047">
    <property type="entry name" value="M23ase_b-sheet_dom"/>
</dbReference>
<dbReference type="Gene3D" id="2.70.70.10">
    <property type="entry name" value="Glucose Permease (Domain IIA)"/>
    <property type="match status" value="1"/>
</dbReference>
<dbReference type="InterPro" id="IPR011055">
    <property type="entry name" value="Dup_hybrid_motif"/>
</dbReference>
<evidence type="ECO:0000313" key="4">
    <source>
        <dbReference type="EMBL" id="OHA91347.1"/>
    </source>
</evidence>
<feature type="coiled-coil region" evidence="2">
    <location>
        <begin position="164"/>
        <end position="243"/>
    </location>
</feature>